<protein>
    <submittedName>
        <fullName evidence="2">Uncharacterized protein</fullName>
    </submittedName>
</protein>
<evidence type="ECO:0000313" key="2">
    <source>
        <dbReference type="EMBL" id="VEN36011.1"/>
    </source>
</evidence>
<gene>
    <name evidence="2" type="ORF">CALMAC_LOCUS1745</name>
</gene>
<dbReference type="AlphaFoldDB" id="A0A653BK83"/>
<evidence type="ECO:0000313" key="3">
    <source>
        <dbReference type="Proteomes" id="UP000410492"/>
    </source>
</evidence>
<evidence type="ECO:0000256" key="1">
    <source>
        <dbReference type="SAM" id="MobiDB-lite"/>
    </source>
</evidence>
<feature type="region of interest" description="Disordered" evidence="1">
    <location>
        <begin position="61"/>
        <end position="90"/>
    </location>
</feature>
<feature type="compositionally biased region" description="Polar residues" evidence="1">
    <location>
        <begin position="61"/>
        <end position="81"/>
    </location>
</feature>
<accession>A0A653BK83</accession>
<reference evidence="2 3" key="1">
    <citation type="submission" date="2019-01" db="EMBL/GenBank/DDBJ databases">
        <authorList>
            <person name="Sayadi A."/>
        </authorList>
    </citation>
    <scope>NUCLEOTIDE SEQUENCE [LARGE SCALE GENOMIC DNA]</scope>
</reference>
<organism evidence="2 3">
    <name type="scientific">Callosobruchus maculatus</name>
    <name type="common">Southern cowpea weevil</name>
    <name type="synonym">Pulse bruchid</name>
    <dbReference type="NCBI Taxonomy" id="64391"/>
    <lineage>
        <taxon>Eukaryota</taxon>
        <taxon>Metazoa</taxon>
        <taxon>Ecdysozoa</taxon>
        <taxon>Arthropoda</taxon>
        <taxon>Hexapoda</taxon>
        <taxon>Insecta</taxon>
        <taxon>Pterygota</taxon>
        <taxon>Neoptera</taxon>
        <taxon>Endopterygota</taxon>
        <taxon>Coleoptera</taxon>
        <taxon>Polyphaga</taxon>
        <taxon>Cucujiformia</taxon>
        <taxon>Chrysomeloidea</taxon>
        <taxon>Chrysomelidae</taxon>
        <taxon>Bruchinae</taxon>
        <taxon>Bruchini</taxon>
        <taxon>Callosobruchus</taxon>
    </lineage>
</organism>
<dbReference type="Proteomes" id="UP000410492">
    <property type="component" value="Unassembled WGS sequence"/>
</dbReference>
<dbReference type="EMBL" id="CAACVG010002060">
    <property type="protein sequence ID" value="VEN36011.1"/>
    <property type="molecule type" value="Genomic_DNA"/>
</dbReference>
<dbReference type="OrthoDB" id="6754755at2759"/>
<name>A0A653BK83_CALMS</name>
<sequence>MAGWSTLLPITVRTTTGLKVAINTTDSAQVPQFWGIRPISTLTTTLGDTCRNLGDLRRQSLSKARTASTSTTERYRQNTACGSVATVPRA</sequence>
<proteinExistence type="predicted"/>
<keyword evidence="3" id="KW-1185">Reference proteome</keyword>